<dbReference type="AlphaFoldDB" id="A0A931AG12"/>
<comment type="caution">
    <text evidence="2">The sequence shown here is derived from an EMBL/GenBank/DDBJ whole genome shotgun (WGS) entry which is preliminary data.</text>
</comment>
<evidence type="ECO:0000313" key="2">
    <source>
        <dbReference type="EMBL" id="MBF8188522.1"/>
    </source>
</evidence>
<gene>
    <name evidence="2" type="ORF">ITP53_22905</name>
</gene>
<evidence type="ECO:0000313" key="3">
    <source>
        <dbReference type="Proteomes" id="UP000605361"/>
    </source>
</evidence>
<dbReference type="Proteomes" id="UP000605361">
    <property type="component" value="Unassembled WGS sequence"/>
</dbReference>
<accession>A0A931AG12</accession>
<keyword evidence="1" id="KW-0812">Transmembrane</keyword>
<feature type="transmembrane region" description="Helical" evidence="1">
    <location>
        <begin position="45"/>
        <end position="61"/>
    </location>
</feature>
<dbReference type="EMBL" id="JADOGI010000068">
    <property type="protein sequence ID" value="MBF8188522.1"/>
    <property type="molecule type" value="Genomic_DNA"/>
</dbReference>
<keyword evidence="3" id="KW-1185">Reference proteome</keyword>
<keyword evidence="1" id="KW-1133">Transmembrane helix</keyword>
<dbReference type="RefSeq" id="WP_195897470.1">
    <property type="nucleotide sequence ID" value="NZ_JADOGI010000068.1"/>
</dbReference>
<protein>
    <submittedName>
        <fullName evidence="2">Uncharacterized protein</fullName>
    </submittedName>
</protein>
<organism evidence="2 3">
    <name type="scientific">Nonomuraea cypriaca</name>
    <dbReference type="NCBI Taxonomy" id="1187855"/>
    <lineage>
        <taxon>Bacteria</taxon>
        <taxon>Bacillati</taxon>
        <taxon>Actinomycetota</taxon>
        <taxon>Actinomycetes</taxon>
        <taxon>Streptosporangiales</taxon>
        <taxon>Streptosporangiaceae</taxon>
        <taxon>Nonomuraea</taxon>
    </lineage>
</organism>
<evidence type="ECO:0000256" key="1">
    <source>
        <dbReference type="SAM" id="Phobius"/>
    </source>
</evidence>
<proteinExistence type="predicted"/>
<feature type="transmembrane region" description="Helical" evidence="1">
    <location>
        <begin position="73"/>
        <end position="95"/>
    </location>
</feature>
<reference evidence="2" key="1">
    <citation type="submission" date="2020-11" db="EMBL/GenBank/DDBJ databases">
        <title>Whole-genome analyses of Nonomuraea sp. K274.</title>
        <authorList>
            <person name="Veyisoglu A."/>
        </authorList>
    </citation>
    <scope>NUCLEOTIDE SEQUENCE</scope>
    <source>
        <strain evidence="2">K274</strain>
    </source>
</reference>
<keyword evidence="1" id="KW-0472">Membrane</keyword>
<name>A0A931AG12_9ACTN</name>
<sequence>MMTRTARRGHESKWPWIIPACAATGVLTILLLALGAKGAEVSQTLSLGVGIIGCLISVYFQKTEAPLPSLQPWWYWLLSVVPLAILAVAVGWWLFIHKPDEHVTDLVHIPPNGQEVHDQGEVLVTLPVSNDSTASFGWDNLALTLRLVNPKSVGNCVTPATLDITPILDGKQGDTVKKVSSETEVHLPLDGAKRRISARVVVHLPDPSCVVNLTVSEAVLFN</sequence>